<keyword evidence="9 11" id="KW-1133">Transmembrane helix</keyword>
<keyword evidence="4 11" id="KW-0337">GPI-anchor biosynthesis</keyword>
<dbReference type="GO" id="GO:1990529">
    <property type="term" value="C:glycosylphosphatidylinositol-mannosyltransferase I complex"/>
    <property type="evidence" value="ECO:0007669"/>
    <property type="project" value="TreeGrafter"/>
</dbReference>
<evidence type="ECO:0000256" key="10">
    <source>
        <dbReference type="ARBA" id="ARBA00023136"/>
    </source>
</evidence>
<dbReference type="Pfam" id="PF05007">
    <property type="entry name" value="Mannosyl_trans"/>
    <property type="match status" value="1"/>
</dbReference>
<protein>
    <recommendedName>
        <fullName evidence="11">GPI mannosyltransferase 1</fullName>
        <ecNumber evidence="11">2.4.1.-</ecNumber>
    </recommendedName>
    <alternativeName>
        <fullName evidence="11">GPI mannosyltransferase I</fullName>
    </alternativeName>
</protein>
<dbReference type="GO" id="GO:0051751">
    <property type="term" value="F:alpha-1,4-mannosyltransferase activity"/>
    <property type="evidence" value="ECO:0007669"/>
    <property type="project" value="InterPro"/>
</dbReference>
<feature type="transmembrane region" description="Helical" evidence="11">
    <location>
        <begin position="212"/>
        <end position="237"/>
    </location>
</feature>
<evidence type="ECO:0000256" key="6">
    <source>
        <dbReference type="ARBA" id="ARBA00022679"/>
    </source>
</evidence>
<dbReference type="PANTHER" id="PTHR12886">
    <property type="entry name" value="PIG-M MANNOSYLTRANSFERASE"/>
    <property type="match status" value="1"/>
</dbReference>
<comment type="subcellular location">
    <subcellularLocation>
        <location evidence="1 11">Endoplasmic reticulum membrane</location>
        <topology evidence="1 11">Multi-pass membrane protein</topology>
    </subcellularLocation>
</comment>
<accession>A0A7S1KRH2</accession>
<keyword evidence="7 11" id="KW-0812">Transmembrane</keyword>
<dbReference type="EC" id="2.4.1.-" evidence="11"/>
<comment type="pathway">
    <text evidence="2 11">Glycolipid biosynthesis; glycosylphosphatidylinositol-anchor biosynthesis.</text>
</comment>
<feature type="transmembrane region" description="Helical" evidence="11">
    <location>
        <begin position="335"/>
        <end position="356"/>
    </location>
</feature>
<evidence type="ECO:0000256" key="1">
    <source>
        <dbReference type="ARBA" id="ARBA00004477"/>
    </source>
</evidence>
<keyword evidence="10 11" id="KW-0472">Membrane</keyword>
<feature type="transmembrane region" description="Helical" evidence="11">
    <location>
        <begin position="12"/>
        <end position="35"/>
    </location>
</feature>
<reference evidence="12" key="1">
    <citation type="submission" date="2021-01" db="EMBL/GenBank/DDBJ databases">
        <authorList>
            <person name="Corre E."/>
            <person name="Pelletier E."/>
            <person name="Niang G."/>
            <person name="Scheremetjew M."/>
            <person name="Finn R."/>
            <person name="Kale V."/>
            <person name="Holt S."/>
            <person name="Cochrane G."/>
            <person name="Meng A."/>
            <person name="Brown T."/>
            <person name="Cohen L."/>
        </authorList>
    </citation>
    <scope>NUCLEOTIDE SEQUENCE</scope>
    <source>
        <strain evidence="12">WS</strain>
    </source>
</reference>
<evidence type="ECO:0000313" key="12">
    <source>
        <dbReference type="EMBL" id="CAD9082391.1"/>
    </source>
</evidence>
<evidence type="ECO:0000256" key="11">
    <source>
        <dbReference type="RuleBase" id="RU365064"/>
    </source>
</evidence>
<evidence type="ECO:0000256" key="3">
    <source>
        <dbReference type="ARBA" id="ARBA00011071"/>
    </source>
</evidence>
<dbReference type="EMBL" id="HBGD01006756">
    <property type="protein sequence ID" value="CAD9082391.1"/>
    <property type="molecule type" value="Transcribed_RNA"/>
</dbReference>
<feature type="transmembrane region" description="Helical" evidence="11">
    <location>
        <begin position="87"/>
        <end position="110"/>
    </location>
</feature>
<dbReference type="GO" id="GO:0004376">
    <property type="term" value="F:GPI mannosyltransferase activity"/>
    <property type="evidence" value="ECO:0007669"/>
    <property type="project" value="InterPro"/>
</dbReference>
<evidence type="ECO:0000256" key="2">
    <source>
        <dbReference type="ARBA" id="ARBA00004687"/>
    </source>
</evidence>
<proteinExistence type="inferred from homology"/>
<evidence type="ECO:0000256" key="5">
    <source>
        <dbReference type="ARBA" id="ARBA00022676"/>
    </source>
</evidence>
<sequence length="506" mass="58691">MTFPQSLSKYITPIVILFASSFLFRILIILLTSSYDSKTILKYTDVDYFVFNDAARFVYEDRNSSPYLRKTYRYTPLLAYLLVPNHFFGWDVFGKVVFCGVDLLIAWLVLSIGRMREMEIIADMPRRPSPHHFQKRRTMVPADGDENTHKEVFRTTTPHRIPLSSWLTVLSLTTLFNPIVFNISTRGNADQLVLALVLAALYMFHRRRYMTCALLYGLSVHFKIYPIIYAPVFYLAIADRKFNPSGRVYPAKSIWAKLRRTITLIGRGLLSAQLWMFTLVSAGVVLGLGALFYHLYGYECIYETYLYHLIRSDNRHNFSVYFYHIYLSVMAPKSFTALLMFVPQMMVLLLMALFMYRNILECILVQTMAFVAFNKVCTVQYFVWYIPLFSFLLLRSIEKMAQVEELNGDAAARDTSAEVKSAGHAVPLPQSEGKRLIFNVGTCIVIWFIAQALWLQSAYELEFLGRNTFLRVWVFGLFFFVSNIGIIMYVLLSKGRQRVTTKRKQE</sequence>
<dbReference type="InterPro" id="IPR007704">
    <property type="entry name" value="PIG-M"/>
</dbReference>
<feature type="transmembrane region" description="Helical" evidence="11">
    <location>
        <begin position="368"/>
        <end position="394"/>
    </location>
</feature>
<gene>
    <name evidence="12" type="ORF">PCOS0759_LOCUS5631</name>
</gene>
<evidence type="ECO:0000256" key="9">
    <source>
        <dbReference type="ARBA" id="ARBA00022989"/>
    </source>
</evidence>
<dbReference type="UniPathway" id="UPA00196"/>
<organism evidence="12">
    <name type="scientific">Percolomonas cosmopolitus</name>
    <dbReference type="NCBI Taxonomy" id="63605"/>
    <lineage>
        <taxon>Eukaryota</taxon>
        <taxon>Discoba</taxon>
        <taxon>Heterolobosea</taxon>
        <taxon>Tetramitia</taxon>
        <taxon>Eutetramitia</taxon>
        <taxon>Percolomonadidae</taxon>
        <taxon>Percolomonas</taxon>
    </lineage>
</organism>
<evidence type="ECO:0000256" key="7">
    <source>
        <dbReference type="ARBA" id="ARBA00022692"/>
    </source>
</evidence>
<name>A0A7S1KRH2_9EUKA</name>
<comment type="function">
    <text evidence="11">Catalytic subunit of the glycosylphosphatidylinositol-mannosyltransferase I complex which catalyzes the transfer of the first mannose, via an alpha-1,4 bond from a dolichol-phosphate-mannose (Dol-P-Man) to the glucosaminyl acyl phosphatidylinositol (GlcN-(acyl)PI) intermediate to generate alpha-D-Man-(1-&gt;4)-alpha-D-GlcN-(1-&gt;6)-(1-radyl,2-acyl-sn-glycero-3-phospho)-2-acyl-inositol and participates in the sixth step of the glycosylphosphatidylinositol-anchor biosynthesis.</text>
</comment>
<keyword evidence="5 11" id="KW-0328">Glycosyltransferase</keyword>
<feature type="transmembrane region" description="Helical" evidence="11">
    <location>
        <begin position="274"/>
        <end position="296"/>
    </location>
</feature>
<keyword evidence="8 11" id="KW-0256">Endoplasmic reticulum</keyword>
<evidence type="ECO:0000256" key="8">
    <source>
        <dbReference type="ARBA" id="ARBA00022824"/>
    </source>
</evidence>
<dbReference type="GO" id="GO:0005789">
    <property type="term" value="C:endoplasmic reticulum membrane"/>
    <property type="evidence" value="ECO:0007669"/>
    <property type="project" value="UniProtKB-SubCell"/>
</dbReference>
<dbReference type="AlphaFoldDB" id="A0A7S1KRH2"/>
<evidence type="ECO:0000256" key="4">
    <source>
        <dbReference type="ARBA" id="ARBA00022502"/>
    </source>
</evidence>
<feature type="transmembrane region" description="Helical" evidence="11">
    <location>
        <begin position="468"/>
        <end position="492"/>
    </location>
</feature>
<dbReference type="PANTHER" id="PTHR12886:SF0">
    <property type="entry name" value="GPI MANNOSYLTRANSFERASE 1"/>
    <property type="match status" value="1"/>
</dbReference>
<feature type="transmembrane region" description="Helical" evidence="11">
    <location>
        <begin position="436"/>
        <end position="456"/>
    </location>
</feature>
<keyword evidence="6 11" id="KW-0808">Transferase</keyword>
<comment type="similarity">
    <text evidence="3 11">Belongs to the PIGM family.</text>
</comment>
<dbReference type="GO" id="GO:0006506">
    <property type="term" value="P:GPI anchor biosynthetic process"/>
    <property type="evidence" value="ECO:0007669"/>
    <property type="project" value="UniProtKB-UniPathway"/>
</dbReference>